<feature type="domain" description="PHD-type" evidence="7">
    <location>
        <begin position="167"/>
        <end position="273"/>
    </location>
</feature>
<dbReference type="STRING" id="291195.A0A437AKI2"/>
<evidence type="ECO:0000256" key="3">
    <source>
        <dbReference type="ARBA" id="ARBA00022833"/>
    </source>
</evidence>
<gene>
    <name evidence="8" type="ORF">TUBRATIS_19600</name>
</gene>
<dbReference type="PROSITE" id="PS51805">
    <property type="entry name" value="EPHD"/>
    <property type="match status" value="1"/>
</dbReference>
<dbReference type="InterPro" id="IPR011011">
    <property type="entry name" value="Znf_FYVE_PHD"/>
</dbReference>
<evidence type="ECO:0000256" key="1">
    <source>
        <dbReference type="ARBA" id="ARBA00022723"/>
    </source>
</evidence>
<dbReference type="CDD" id="cd15492">
    <property type="entry name" value="PHD_BRPF_JADE_like"/>
    <property type="match status" value="1"/>
</dbReference>
<dbReference type="Pfam" id="PF13832">
    <property type="entry name" value="zf-HC5HC2H_2"/>
    <property type="match status" value="1"/>
</dbReference>
<evidence type="ECO:0000313" key="9">
    <source>
        <dbReference type="Proteomes" id="UP000282876"/>
    </source>
</evidence>
<sequence>MEKPRDEKKYSQIYKNLDIKKELIIKKQNKQIDNLDLPVRGNFNKKIKENSKRNLLDCLLYDVDSQDLLFLNNLDVKIPVNLFELIFDRLEKEWYSFLETEMKKVEQSFKLTSYFCDICALSSYSSENDLLYCDGCNLCVHQECYGVPLIPEGFWLCRKCLFLGKKNVKCEFCPNKNGALKETISGNYGHILCTIYNPNLFFRNNVFLEPIEYENDFYAQPKEKCVLCKNLSHALIKCSFYLCTKKYHVTCGIENESFYFDQSNLISYCDTHSPNKPPEFWQIEDFYGYNLLSYKKLKKQPKIRKNFKLHKPEYSKIFDFTEIKPVCTQEMFDRVCLEVEFLCKNKEIVLLVCKYWQKKHFFNFNSFIPELQFFSNCLDLQDWLKKRKNN</sequence>
<dbReference type="InterPro" id="IPR013083">
    <property type="entry name" value="Znf_RING/FYVE/PHD"/>
</dbReference>
<protein>
    <submittedName>
        <fullName evidence="8">PHD zinc finger domain-containing protein</fullName>
    </submittedName>
</protein>
<comment type="caution">
    <text evidence="8">The sequence shown here is derived from an EMBL/GenBank/DDBJ whole genome shotgun (WGS) entry which is preliminary data.</text>
</comment>
<dbReference type="SUPFAM" id="SSF57903">
    <property type="entry name" value="FYVE/PHD zinc finger"/>
    <property type="match status" value="1"/>
</dbReference>
<keyword evidence="1" id="KW-0479">Metal-binding</keyword>
<keyword evidence="9" id="KW-1185">Reference proteome</keyword>
<organism evidence="8 9">
    <name type="scientific">Tubulinosema ratisbonensis</name>
    <dbReference type="NCBI Taxonomy" id="291195"/>
    <lineage>
        <taxon>Eukaryota</taxon>
        <taxon>Fungi</taxon>
        <taxon>Fungi incertae sedis</taxon>
        <taxon>Microsporidia</taxon>
        <taxon>Tubulinosematoidea</taxon>
        <taxon>Tubulinosematidae</taxon>
        <taxon>Tubulinosema</taxon>
    </lineage>
</organism>
<dbReference type="SMART" id="SM00249">
    <property type="entry name" value="PHD"/>
    <property type="match status" value="2"/>
</dbReference>
<dbReference type="Pfam" id="PF13831">
    <property type="entry name" value="PHD_2"/>
    <property type="match status" value="1"/>
</dbReference>
<evidence type="ECO:0000313" key="8">
    <source>
        <dbReference type="EMBL" id="RVD91588.1"/>
    </source>
</evidence>
<accession>A0A437AKI2</accession>
<dbReference type="PROSITE" id="PS51270">
    <property type="entry name" value="ZF_CTCHY"/>
    <property type="match status" value="1"/>
</dbReference>
<dbReference type="InterPro" id="IPR017921">
    <property type="entry name" value="Znf_CTCHY"/>
</dbReference>
<name>A0A437AKI2_9MICR</name>
<proteinExistence type="predicted"/>
<dbReference type="Gene3D" id="3.30.40.10">
    <property type="entry name" value="Zinc/RING finger domain, C3HC4 (zinc finger)"/>
    <property type="match status" value="2"/>
</dbReference>
<dbReference type="InterPro" id="IPR019786">
    <property type="entry name" value="Zinc_finger_PHD-type_CS"/>
</dbReference>
<dbReference type="VEuPathDB" id="MicrosporidiaDB:TUBRATIS_19600"/>
<evidence type="ECO:0000259" key="5">
    <source>
        <dbReference type="PROSITE" id="PS50016"/>
    </source>
</evidence>
<keyword evidence="2 4" id="KW-0863">Zinc-finger</keyword>
<dbReference type="OrthoDB" id="20839at2759"/>
<dbReference type="PROSITE" id="PS50016">
    <property type="entry name" value="ZF_PHD_2"/>
    <property type="match status" value="1"/>
</dbReference>
<evidence type="ECO:0000256" key="2">
    <source>
        <dbReference type="ARBA" id="ARBA00022771"/>
    </source>
</evidence>
<feature type="domain" description="CTCHY-type" evidence="6">
    <location>
        <begin position="111"/>
        <end position="187"/>
    </location>
</feature>
<reference evidence="8 9" key="1">
    <citation type="submission" date="2018-10" db="EMBL/GenBank/DDBJ databases">
        <title>Draft genome sequence of the microsporidian Tubulinosema ratisbonensis.</title>
        <authorList>
            <person name="Polonais V."/>
            <person name="Peyretaillade E."/>
            <person name="Niehus S."/>
            <person name="Wawrzyniak I."/>
            <person name="Franchet A."/>
            <person name="Gaspin C."/>
            <person name="Reichstadt M."/>
            <person name="Belser C."/>
            <person name="Labadie K."/>
            <person name="Delbac F."/>
            <person name="Ferrandon D."/>
        </authorList>
    </citation>
    <scope>NUCLEOTIDE SEQUENCE [LARGE SCALE GENOMIC DNA]</scope>
    <source>
        <strain evidence="8 9">Franzen</strain>
    </source>
</reference>
<keyword evidence="3" id="KW-0862">Zinc</keyword>
<evidence type="ECO:0000259" key="6">
    <source>
        <dbReference type="PROSITE" id="PS51270"/>
    </source>
</evidence>
<dbReference type="AlphaFoldDB" id="A0A437AKI2"/>
<feature type="domain" description="PHD-type" evidence="5">
    <location>
        <begin position="113"/>
        <end position="163"/>
    </location>
</feature>
<dbReference type="PANTHER" id="PTHR13793:SF107">
    <property type="entry name" value="BROMODOMAIN-CONTAINING PROTEIN HOMOLOG"/>
    <property type="match status" value="1"/>
</dbReference>
<dbReference type="GO" id="GO:0008270">
    <property type="term" value="F:zinc ion binding"/>
    <property type="evidence" value="ECO:0007669"/>
    <property type="project" value="UniProtKB-KW"/>
</dbReference>
<dbReference type="EMBL" id="RCSS01000474">
    <property type="protein sequence ID" value="RVD91588.1"/>
    <property type="molecule type" value="Genomic_DNA"/>
</dbReference>
<dbReference type="InterPro" id="IPR034732">
    <property type="entry name" value="EPHD"/>
</dbReference>
<evidence type="ECO:0000256" key="4">
    <source>
        <dbReference type="PROSITE-ProRule" id="PRU00965"/>
    </source>
</evidence>
<dbReference type="InterPro" id="IPR019787">
    <property type="entry name" value="Znf_PHD-finger"/>
</dbReference>
<dbReference type="Proteomes" id="UP000282876">
    <property type="component" value="Unassembled WGS sequence"/>
</dbReference>
<evidence type="ECO:0000259" key="7">
    <source>
        <dbReference type="PROSITE" id="PS51805"/>
    </source>
</evidence>
<dbReference type="PROSITE" id="PS01359">
    <property type="entry name" value="ZF_PHD_1"/>
    <property type="match status" value="1"/>
</dbReference>
<dbReference type="InterPro" id="IPR001965">
    <property type="entry name" value="Znf_PHD"/>
</dbReference>
<dbReference type="GO" id="GO:0006357">
    <property type="term" value="P:regulation of transcription by RNA polymerase II"/>
    <property type="evidence" value="ECO:0007669"/>
    <property type="project" value="TreeGrafter"/>
</dbReference>
<dbReference type="PANTHER" id="PTHR13793">
    <property type="entry name" value="PHD FINGER PROTEINS"/>
    <property type="match status" value="1"/>
</dbReference>
<dbReference type="InterPro" id="IPR050701">
    <property type="entry name" value="Histone_Mod_Regulator"/>
</dbReference>